<name>A0A9W6H0E1_9MICO</name>
<keyword evidence="3" id="KW-1185">Reference proteome</keyword>
<protein>
    <submittedName>
        <fullName evidence="2">Uncharacterized protein</fullName>
    </submittedName>
</protein>
<dbReference type="EMBL" id="BSEJ01000001">
    <property type="protein sequence ID" value="GLJ59958.1"/>
    <property type="molecule type" value="Genomic_DNA"/>
</dbReference>
<dbReference type="RefSeq" id="WP_271171693.1">
    <property type="nucleotide sequence ID" value="NZ_BSEJ01000001.1"/>
</dbReference>
<reference evidence="2" key="2">
    <citation type="submission" date="2023-01" db="EMBL/GenBank/DDBJ databases">
        <authorList>
            <person name="Sun Q."/>
            <person name="Evtushenko L."/>
        </authorList>
    </citation>
    <scope>NUCLEOTIDE SEQUENCE</scope>
    <source>
        <strain evidence="2">VKM Ac-1020</strain>
    </source>
</reference>
<sequence>MNTIHLSPSAHPPQPSGMPRALSAIPERTPRASAADRIAMRIGLWLLLWSTRPSETPEQTRARYERQRLAAAARAEHEAQIQRITLVYGLGGMR</sequence>
<gene>
    <name evidence="2" type="ORF">GCM10017576_00870</name>
</gene>
<dbReference type="Proteomes" id="UP001142462">
    <property type="component" value="Unassembled WGS sequence"/>
</dbReference>
<evidence type="ECO:0000313" key="2">
    <source>
        <dbReference type="EMBL" id="GLJ59958.1"/>
    </source>
</evidence>
<evidence type="ECO:0000256" key="1">
    <source>
        <dbReference type="SAM" id="MobiDB-lite"/>
    </source>
</evidence>
<dbReference type="AlphaFoldDB" id="A0A9W6H0E1"/>
<evidence type="ECO:0000313" key="3">
    <source>
        <dbReference type="Proteomes" id="UP001142462"/>
    </source>
</evidence>
<comment type="caution">
    <text evidence="2">The sequence shown here is derived from an EMBL/GenBank/DDBJ whole genome shotgun (WGS) entry which is preliminary data.</text>
</comment>
<reference evidence="2" key="1">
    <citation type="journal article" date="2014" name="Int. J. Syst. Evol. Microbiol.">
        <title>Complete genome sequence of Corynebacterium casei LMG S-19264T (=DSM 44701T), isolated from a smear-ripened cheese.</title>
        <authorList>
            <consortium name="US DOE Joint Genome Institute (JGI-PGF)"/>
            <person name="Walter F."/>
            <person name="Albersmeier A."/>
            <person name="Kalinowski J."/>
            <person name="Ruckert C."/>
        </authorList>
    </citation>
    <scope>NUCLEOTIDE SEQUENCE</scope>
    <source>
        <strain evidence="2">VKM Ac-1020</strain>
    </source>
</reference>
<organism evidence="2 3">
    <name type="scientific">Microbacterium barkeri</name>
    <dbReference type="NCBI Taxonomy" id="33917"/>
    <lineage>
        <taxon>Bacteria</taxon>
        <taxon>Bacillati</taxon>
        <taxon>Actinomycetota</taxon>
        <taxon>Actinomycetes</taxon>
        <taxon>Micrococcales</taxon>
        <taxon>Microbacteriaceae</taxon>
        <taxon>Microbacterium</taxon>
    </lineage>
</organism>
<proteinExistence type="predicted"/>
<feature type="region of interest" description="Disordered" evidence="1">
    <location>
        <begin position="1"/>
        <end position="22"/>
    </location>
</feature>
<accession>A0A9W6H0E1</accession>